<dbReference type="KEGG" id="bjp:RN69_38615"/>
<name>A0A0A3XXI3_BRAJP</name>
<gene>
    <name evidence="1" type="ORF">BKD09_43345</name>
    <name evidence="2" type="ORF">MA20_20365</name>
</gene>
<evidence type="ECO:0000313" key="1">
    <source>
        <dbReference type="EMBL" id="APG15160.1"/>
    </source>
</evidence>
<dbReference type="Proteomes" id="UP000181962">
    <property type="component" value="Chromosome"/>
</dbReference>
<dbReference type="Proteomes" id="UP000030377">
    <property type="component" value="Unassembled WGS sequence"/>
</dbReference>
<dbReference type="AlphaFoldDB" id="A0A0A3XXI3"/>
<proteinExistence type="predicted"/>
<accession>A0A0A3XXI3</accession>
<dbReference type="EMBL" id="CP017637">
    <property type="protein sequence ID" value="APG15160.1"/>
    <property type="molecule type" value="Genomic_DNA"/>
</dbReference>
<sequence>MAIDRLGQFSSCLTEQEDFASGALFDRHPLARRAPWRTVAGALSMRYLLEADFIASLELTQRRISADVPVLALTFES</sequence>
<dbReference type="EMBL" id="JRPN01000017">
    <property type="protein sequence ID" value="KGT77989.1"/>
    <property type="molecule type" value="Genomic_DNA"/>
</dbReference>
<reference evidence="2 3" key="1">
    <citation type="submission" date="2014-09" db="EMBL/GenBank/DDBJ databases">
        <title>Draft genome of Bradyrhizobium japonicum Is-34.</title>
        <authorList>
            <person name="Tsurumaru H."/>
            <person name="Yamakawa T."/>
            <person name="Hashimoto S."/>
            <person name="Okizaki K."/>
            <person name="Kanesaki Y."/>
            <person name="Yoshikawa H."/>
            <person name="Yajima S."/>
        </authorList>
    </citation>
    <scope>NUCLEOTIDE SEQUENCE [LARGE SCALE GENOMIC DNA]</scope>
    <source>
        <strain evidence="2 3">Is-34</strain>
    </source>
</reference>
<evidence type="ECO:0000313" key="3">
    <source>
        <dbReference type="Proteomes" id="UP000030377"/>
    </source>
</evidence>
<dbReference type="PATRIC" id="fig|375.37.peg.8902"/>
<evidence type="ECO:0000313" key="2">
    <source>
        <dbReference type="EMBL" id="KGT77989.1"/>
    </source>
</evidence>
<evidence type="ECO:0000313" key="4">
    <source>
        <dbReference type="Proteomes" id="UP000181962"/>
    </source>
</evidence>
<organism evidence="2 3">
    <name type="scientific">Bradyrhizobium japonicum</name>
    <dbReference type="NCBI Taxonomy" id="375"/>
    <lineage>
        <taxon>Bacteria</taxon>
        <taxon>Pseudomonadati</taxon>
        <taxon>Pseudomonadota</taxon>
        <taxon>Alphaproteobacteria</taxon>
        <taxon>Hyphomicrobiales</taxon>
        <taxon>Nitrobacteraceae</taxon>
        <taxon>Bradyrhizobium</taxon>
    </lineage>
</organism>
<reference evidence="1 4" key="2">
    <citation type="submission" date="2016-11" db="EMBL/GenBank/DDBJ databases">
        <title>Complete Genome Sequence of Bradyrhizobium sp. strain J5, an isolated from soybean nodule in Hokkaido.</title>
        <authorList>
            <person name="Kanehara K."/>
        </authorList>
    </citation>
    <scope>NUCLEOTIDE SEQUENCE [LARGE SCALE GENOMIC DNA]</scope>
    <source>
        <strain evidence="1 4">J5</strain>
    </source>
</reference>
<protein>
    <submittedName>
        <fullName evidence="2">Uncharacterized protein</fullName>
    </submittedName>
</protein>